<dbReference type="GO" id="GO:0020037">
    <property type="term" value="F:heme binding"/>
    <property type="evidence" value="ECO:0007669"/>
    <property type="project" value="InterPro"/>
</dbReference>
<evidence type="ECO:0000256" key="2">
    <source>
        <dbReference type="ARBA" id="ARBA00004167"/>
    </source>
</evidence>
<gene>
    <name evidence="14" type="ORF">D0Y65_005933</name>
</gene>
<comment type="caution">
    <text evidence="14">The sequence shown here is derived from an EMBL/GenBank/DDBJ whole genome shotgun (WGS) entry which is preliminary data.</text>
</comment>
<dbReference type="AlphaFoldDB" id="A0A445L6Q6"/>
<keyword evidence="6 12" id="KW-0479">Metal-binding</keyword>
<dbReference type="SUPFAM" id="SSF48264">
    <property type="entry name" value="Cytochrome P450"/>
    <property type="match status" value="1"/>
</dbReference>
<evidence type="ECO:0000256" key="9">
    <source>
        <dbReference type="ARBA" id="ARBA00023004"/>
    </source>
</evidence>
<dbReference type="Pfam" id="PF00067">
    <property type="entry name" value="p450"/>
    <property type="match status" value="1"/>
</dbReference>
<feature type="binding site" description="axial binding residue" evidence="12">
    <location>
        <position position="442"/>
    </location>
    <ligand>
        <name>heme</name>
        <dbReference type="ChEBI" id="CHEBI:30413"/>
    </ligand>
    <ligandPart>
        <name>Fe</name>
        <dbReference type="ChEBI" id="CHEBI:18248"/>
    </ligandPart>
</feature>
<protein>
    <submittedName>
        <fullName evidence="14">Cytochrome P450 83B1</fullName>
    </submittedName>
</protein>
<evidence type="ECO:0000256" key="4">
    <source>
        <dbReference type="ARBA" id="ARBA00022617"/>
    </source>
</evidence>
<evidence type="ECO:0000256" key="8">
    <source>
        <dbReference type="ARBA" id="ARBA00023002"/>
    </source>
</evidence>
<evidence type="ECO:0000256" key="7">
    <source>
        <dbReference type="ARBA" id="ARBA00022989"/>
    </source>
</evidence>
<evidence type="ECO:0000313" key="14">
    <source>
        <dbReference type="EMBL" id="RZC18903.1"/>
    </source>
</evidence>
<keyword evidence="15" id="KW-1185">Reference proteome</keyword>
<dbReference type="EMBL" id="QZWG01000003">
    <property type="protein sequence ID" value="RZC18903.1"/>
    <property type="molecule type" value="Genomic_DNA"/>
</dbReference>
<evidence type="ECO:0000256" key="12">
    <source>
        <dbReference type="PIRSR" id="PIRSR602401-1"/>
    </source>
</evidence>
<evidence type="ECO:0000256" key="13">
    <source>
        <dbReference type="RuleBase" id="RU000461"/>
    </source>
</evidence>
<dbReference type="Gene3D" id="1.10.630.10">
    <property type="entry name" value="Cytochrome P450"/>
    <property type="match status" value="1"/>
</dbReference>
<keyword evidence="7" id="KW-1133">Transmembrane helix</keyword>
<organism evidence="14 15">
    <name type="scientific">Glycine soja</name>
    <name type="common">Wild soybean</name>
    <dbReference type="NCBI Taxonomy" id="3848"/>
    <lineage>
        <taxon>Eukaryota</taxon>
        <taxon>Viridiplantae</taxon>
        <taxon>Streptophyta</taxon>
        <taxon>Embryophyta</taxon>
        <taxon>Tracheophyta</taxon>
        <taxon>Spermatophyta</taxon>
        <taxon>Magnoliopsida</taxon>
        <taxon>eudicotyledons</taxon>
        <taxon>Gunneridae</taxon>
        <taxon>Pentapetalae</taxon>
        <taxon>rosids</taxon>
        <taxon>fabids</taxon>
        <taxon>Fabales</taxon>
        <taxon>Fabaceae</taxon>
        <taxon>Papilionoideae</taxon>
        <taxon>50 kb inversion clade</taxon>
        <taxon>NPAAA clade</taxon>
        <taxon>indigoferoid/millettioid clade</taxon>
        <taxon>Phaseoleae</taxon>
        <taxon>Glycine</taxon>
        <taxon>Glycine subgen. Soja</taxon>
    </lineage>
</organism>
<dbReference type="PANTHER" id="PTHR47955">
    <property type="entry name" value="CYTOCHROME P450 FAMILY 71 PROTEIN"/>
    <property type="match status" value="1"/>
</dbReference>
<dbReference type="Proteomes" id="UP000289340">
    <property type="component" value="Chromosome 3"/>
</dbReference>
<name>A0A445L6Q6_GLYSO</name>
<proteinExistence type="inferred from homology"/>
<evidence type="ECO:0000256" key="11">
    <source>
        <dbReference type="ARBA" id="ARBA00023136"/>
    </source>
</evidence>
<keyword evidence="9 12" id="KW-0408">Iron</keyword>
<dbReference type="GO" id="GO:0004497">
    <property type="term" value="F:monooxygenase activity"/>
    <property type="evidence" value="ECO:0007669"/>
    <property type="project" value="UniProtKB-KW"/>
</dbReference>
<keyword evidence="8 13" id="KW-0560">Oxidoreductase</keyword>
<dbReference type="InterPro" id="IPR036396">
    <property type="entry name" value="Cyt_P450_sf"/>
</dbReference>
<dbReference type="FunFam" id="1.10.630.10:FF:000011">
    <property type="entry name" value="Cytochrome P450 83B1"/>
    <property type="match status" value="1"/>
</dbReference>
<evidence type="ECO:0000256" key="1">
    <source>
        <dbReference type="ARBA" id="ARBA00001971"/>
    </source>
</evidence>
<evidence type="ECO:0000256" key="6">
    <source>
        <dbReference type="ARBA" id="ARBA00022723"/>
    </source>
</evidence>
<comment type="cofactor">
    <cofactor evidence="1 12">
        <name>heme</name>
        <dbReference type="ChEBI" id="CHEBI:30413"/>
    </cofactor>
</comment>
<dbReference type="GO" id="GO:0005506">
    <property type="term" value="F:iron ion binding"/>
    <property type="evidence" value="ECO:0007669"/>
    <property type="project" value="InterPro"/>
</dbReference>
<dbReference type="GO" id="GO:0016020">
    <property type="term" value="C:membrane"/>
    <property type="evidence" value="ECO:0007669"/>
    <property type="project" value="UniProtKB-SubCell"/>
</dbReference>
<sequence length="502" mass="57429">MVTMLLPLVLCLTLPVFFLFFIQHLRAFKKPPLPPGPKGLPIIGNLHKLDNSILCMQLWHLSKKYGPIFSLQLGLRKTIVISSPKLAKEVLKNHDLEFSGRPKLLPQQKLSYNGSEIVFSPYNEYWREMRKICVAHIFSSKRVSSFSSIRKFEVKQMIKTISGHASSSGVTNLSELLISLSSTIICRVAFGRRYEDEGSERSRFHGLLNELQVLMGTFFISDFIPFTGWIDKLKGLHARLERNFKELDKFYQEVIDEHMDPNRQHAEEQDMVDVLLQLKNDRSLSIDLTYDHIKGVLMNILAAGTDTTAATSVWAMTALVKNPRVMKKVQEEVRNVGGTKDFLDEDDIQKLPYFKAMIKETLRLHLPGPLLVPRESTEECIVDGYRIPAKTIVYVNAWVIQRDPEVWKNPEEFCPERFLDSAIDYRGQDFELIPFGAGRRICPGILMAAVTLELVLANLLHSFDWELPQGIVKEDIDFEVLPGITQHKKNHLCLCAKTRSHI</sequence>
<dbReference type="PRINTS" id="PR00385">
    <property type="entry name" value="P450"/>
</dbReference>
<keyword evidence="4 12" id="KW-0349">Heme</keyword>
<dbReference type="PANTHER" id="PTHR47955:SF22">
    <property type="entry name" value="CYTOCHROME P450 83B1-LIKE"/>
    <property type="match status" value="1"/>
</dbReference>
<evidence type="ECO:0000256" key="5">
    <source>
        <dbReference type="ARBA" id="ARBA00022692"/>
    </source>
</evidence>
<evidence type="ECO:0000313" key="15">
    <source>
        <dbReference type="Proteomes" id="UP000289340"/>
    </source>
</evidence>
<dbReference type="SMR" id="A0A445L6Q6"/>
<evidence type="ECO:0000256" key="3">
    <source>
        <dbReference type="ARBA" id="ARBA00010617"/>
    </source>
</evidence>
<keyword evidence="11" id="KW-0472">Membrane</keyword>
<dbReference type="InterPro" id="IPR001128">
    <property type="entry name" value="Cyt_P450"/>
</dbReference>
<keyword evidence="10 13" id="KW-0503">Monooxygenase</keyword>
<dbReference type="PROSITE" id="PS00086">
    <property type="entry name" value="CYTOCHROME_P450"/>
    <property type="match status" value="1"/>
</dbReference>
<comment type="subcellular location">
    <subcellularLocation>
        <location evidence="2">Membrane</location>
        <topology evidence="2">Single-pass membrane protein</topology>
    </subcellularLocation>
</comment>
<dbReference type="GO" id="GO:0016705">
    <property type="term" value="F:oxidoreductase activity, acting on paired donors, with incorporation or reduction of molecular oxygen"/>
    <property type="evidence" value="ECO:0007669"/>
    <property type="project" value="InterPro"/>
</dbReference>
<dbReference type="PRINTS" id="PR00463">
    <property type="entry name" value="EP450I"/>
</dbReference>
<accession>A0A445L6Q6</accession>
<dbReference type="InterPro" id="IPR002401">
    <property type="entry name" value="Cyt_P450_E_grp-I"/>
</dbReference>
<dbReference type="InterPro" id="IPR017972">
    <property type="entry name" value="Cyt_P450_CS"/>
</dbReference>
<evidence type="ECO:0000256" key="10">
    <source>
        <dbReference type="ARBA" id="ARBA00023033"/>
    </source>
</evidence>
<dbReference type="CDD" id="cd11072">
    <property type="entry name" value="CYP71-like"/>
    <property type="match status" value="1"/>
</dbReference>
<comment type="similarity">
    <text evidence="3 13">Belongs to the cytochrome P450 family.</text>
</comment>
<reference evidence="14 15" key="1">
    <citation type="submission" date="2018-09" db="EMBL/GenBank/DDBJ databases">
        <title>A high-quality reference genome of wild soybean provides a powerful tool to mine soybean genomes.</title>
        <authorList>
            <person name="Xie M."/>
            <person name="Chung C.Y.L."/>
            <person name="Li M.-W."/>
            <person name="Wong F.-L."/>
            <person name="Chan T.-F."/>
            <person name="Lam H.-M."/>
        </authorList>
    </citation>
    <scope>NUCLEOTIDE SEQUENCE [LARGE SCALE GENOMIC DNA]</scope>
    <source>
        <strain evidence="15">cv. W05</strain>
        <tissue evidence="14">Hypocotyl of etiolated seedlings</tissue>
    </source>
</reference>
<dbReference type="Gramene" id="XM_028368442.1">
    <property type="protein sequence ID" value="XP_028224243.1"/>
    <property type="gene ID" value="LOC114405918"/>
</dbReference>
<keyword evidence="5" id="KW-0812">Transmembrane</keyword>